<organism evidence="1 2">
    <name type="scientific">Tetrahymena thermophila (strain SB210)</name>
    <dbReference type="NCBI Taxonomy" id="312017"/>
    <lineage>
        <taxon>Eukaryota</taxon>
        <taxon>Sar</taxon>
        <taxon>Alveolata</taxon>
        <taxon>Ciliophora</taxon>
        <taxon>Intramacronucleata</taxon>
        <taxon>Oligohymenophorea</taxon>
        <taxon>Hymenostomatida</taxon>
        <taxon>Tetrahymenina</taxon>
        <taxon>Tetrahymenidae</taxon>
        <taxon>Tetrahymena</taxon>
    </lineage>
</organism>
<evidence type="ECO:0000313" key="2">
    <source>
        <dbReference type="Proteomes" id="UP000009168"/>
    </source>
</evidence>
<keyword evidence="2" id="KW-1185">Reference proteome</keyword>
<dbReference type="GeneID" id="7837398"/>
<accession>Q23U50</accession>
<gene>
    <name evidence="1" type="ORF">TTHERM_00894440</name>
</gene>
<dbReference type="HOGENOM" id="CLU_517327_0_0_1"/>
<protein>
    <submittedName>
        <fullName evidence="1">Uncharacterized protein</fullName>
    </submittedName>
</protein>
<dbReference type="KEGG" id="tet:TTHERM_00894440"/>
<dbReference type="EMBL" id="GG662629">
    <property type="protein sequence ID" value="EAS00094.2"/>
    <property type="molecule type" value="Genomic_DNA"/>
</dbReference>
<proteinExistence type="predicted"/>
<dbReference type="Proteomes" id="UP000009168">
    <property type="component" value="Unassembled WGS sequence"/>
</dbReference>
<evidence type="ECO:0000313" key="1">
    <source>
        <dbReference type="EMBL" id="EAS00094.2"/>
    </source>
</evidence>
<sequence length="565" mass="66891">MSSQELMLIDEFLNFKDFSNSKKSSKNQELGPWGTPQDDQDIFCYRKRLEETSALTNKATKKHLKQDLQSANCNHENIDTSLDKNSINLSFQQENFARYANSQMLPKNKKVVSELTYQLSQTSQRSDLNQNQENKLYQSAEIDTSYFLRTGLEGIKQQKKHQSVGRTSIQVNYQNQPSQNFESKTQKYEIDLDRIKKLLKDQNESQKLILLQGSTKDIKANQFENFYSTLALMPEGTTENTQNSMIHSNNQTQQILSRPKKNMQEQRRANSNDLRNNIINTNEDDLDNSINQRNLLLIENQKLNQQKMHQYNINLAKEKRMKRQNPQSNGLIESRSNYADPKQRINIIREQLNMFEEGKKKFEKVLKICRISSMTPEQPLFQRNEQNVREYKQKLSKDKKQNIYHKKYQIYDFPTDKQSEMFYDNKSRMDSDVSTNSMFDYRKMNFKQFQQNQQNNQTNDQTQTQMLQIQQERQQYNFLFQKEKSNLQEEINNQQYQEANKLPRLQNINSKQRVAKNKASQRNKICFPLNEYYLKNSSPSSLANKLDINKIFPQKKQIIRSSDVS</sequence>
<dbReference type="RefSeq" id="XP_001020339.2">
    <property type="nucleotide sequence ID" value="XM_001020339.2"/>
</dbReference>
<dbReference type="InParanoid" id="Q23U50"/>
<dbReference type="AlphaFoldDB" id="Q23U50"/>
<name>Q23U50_TETTS</name>
<reference evidence="2" key="1">
    <citation type="journal article" date="2006" name="PLoS Biol.">
        <title>Macronuclear genome sequence of the ciliate Tetrahymena thermophila, a model eukaryote.</title>
        <authorList>
            <person name="Eisen J.A."/>
            <person name="Coyne R.S."/>
            <person name="Wu M."/>
            <person name="Wu D."/>
            <person name="Thiagarajan M."/>
            <person name="Wortman J.R."/>
            <person name="Badger J.H."/>
            <person name="Ren Q."/>
            <person name="Amedeo P."/>
            <person name="Jones K.M."/>
            <person name="Tallon L.J."/>
            <person name="Delcher A.L."/>
            <person name="Salzberg S.L."/>
            <person name="Silva J.C."/>
            <person name="Haas B.J."/>
            <person name="Majoros W.H."/>
            <person name="Farzad M."/>
            <person name="Carlton J.M."/>
            <person name="Smith R.K. Jr."/>
            <person name="Garg J."/>
            <person name="Pearlman R.E."/>
            <person name="Karrer K.M."/>
            <person name="Sun L."/>
            <person name="Manning G."/>
            <person name="Elde N.C."/>
            <person name="Turkewitz A.P."/>
            <person name="Asai D.J."/>
            <person name="Wilkes D.E."/>
            <person name="Wang Y."/>
            <person name="Cai H."/>
            <person name="Collins K."/>
            <person name="Stewart B.A."/>
            <person name="Lee S.R."/>
            <person name="Wilamowska K."/>
            <person name="Weinberg Z."/>
            <person name="Ruzzo W.L."/>
            <person name="Wloga D."/>
            <person name="Gaertig J."/>
            <person name="Frankel J."/>
            <person name="Tsao C.-C."/>
            <person name="Gorovsky M.A."/>
            <person name="Keeling P.J."/>
            <person name="Waller R.F."/>
            <person name="Patron N.J."/>
            <person name="Cherry J.M."/>
            <person name="Stover N.A."/>
            <person name="Krieger C.J."/>
            <person name="del Toro C."/>
            <person name="Ryder H.F."/>
            <person name="Williamson S.C."/>
            <person name="Barbeau R.A."/>
            <person name="Hamilton E.P."/>
            <person name="Orias E."/>
        </authorList>
    </citation>
    <scope>NUCLEOTIDE SEQUENCE [LARGE SCALE GENOMIC DNA]</scope>
    <source>
        <strain evidence="2">SB210</strain>
    </source>
</reference>